<dbReference type="EMBL" id="LT828648">
    <property type="protein sequence ID" value="SLM48944.1"/>
    <property type="molecule type" value="Genomic_DNA"/>
</dbReference>
<accession>A0A1W1I7H2</accession>
<keyword evidence="4 6" id="KW-0378">Hydrolase</keyword>
<evidence type="ECO:0000256" key="3">
    <source>
        <dbReference type="ARBA" id="ARBA00022723"/>
    </source>
</evidence>
<dbReference type="GO" id="GO:0006796">
    <property type="term" value="P:phosphate-containing compound metabolic process"/>
    <property type="evidence" value="ECO:0007669"/>
    <property type="project" value="InterPro"/>
</dbReference>
<dbReference type="Pfam" id="PF00719">
    <property type="entry name" value="Pyrophosphatase"/>
    <property type="match status" value="1"/>
</dbReference>
<proteinExistence type="predicted"/>
<dbReference type="PANTHER" id="PTHR10286">
    <property type="entry name" value="INORGANIC PYROPHOSPHATASE"/>
    <property type="match status" value="1"/>
</dbReference>
<dbReference type="GO" id="GO:0005737">
    <property type="term" value="C:cytoplasm"/>
    <property type="evidence" value="ECO:0007669"/>
    <property type="project" value="InterPro"/>
</dbReference>
<keyword evidence="7" id="KW-1185">Reference proteome</keyword>
<evidence type="ECO:0000256" key="1">
    <source>
        <dbReference type="ARBA" id="ARBA00001946"/>
    </source>
</evidence>
<evidence type="ECO:0000313" key="6">
    <source>
        <dbReference type="EMBL" id="SLM48944.1"/>
    </source>
</evidence>
<dbReference type="GO" id="GO:0004427">
    <property type="term" value="F:inorganic diphosphate phosphatase activity"/>
    <property type="evidence" value="ECO:0007669"/>
    <property type="project" value="UniProtKB-EC"/>
</dbReference>
<evidence type="ECO:0000256" key="5">
    <source>
        <dbReference type="ARBA" id="ARBA00022842"/>
    </source>
</evidence>
<protein>
    <recommendedName>
        <fullName evidence="2">inorganic diphosphatase</fullName>
        <ecNumber evidence="2">3.6.1.1</ecNumber>
    </recommendedName>
</protein>
<dbReference type="Proteomes" id="UP000192042">
    <property type="component" value="Chromosome I"/>
</dbReference>
<reference evidence="6 7" key="1">
    <citation type="submission" date="2017-03" db="EMBL/GenBank/DDBJ databases">
        <authorList>
            <person name="Afonso C.L."/>
            <person name="Miller P.J."/>
            <person name="Scott M.A."/>
            <person name="Spackman E."/>
            <person name="Goraichik I."/>
            <person name="Dimitrov K.M."/>
            <person name="Suarez D.L."/>
            <person name="Swayne D.E."/>
        </authorList>
    </citation>
    <scope>NUCLEOTIDE SEQUENCE [LARGE SCALE GENOMIC DNA]</scope>
    <source>
        <strain evidence="6">Genome sequencing of Nitrospira japonica strain NJ11</strain>
    </source>
</reference>
<dbReference type="EC" id="3.6.1.1" evidence="2"/>
<organism evidence="6 7">
    <name type="scientific">Nitrospira japonica</name>
    <dbReference type="NCBI Taxonomy" id="1325564"/>
    <lineage>
        <taxon>Bacteria</taxon>
        <taxon>Pseudomonadati</taxon>
        <taxon>Nitrospirota</taxon>
        <taxon>Nitrospiria</taxon>
        <taxon>Nitrospirales</taxon>
        <taxon>Nitrospiraceae</taxon>
        <taxon>Nitrospira</taxon>
    </lineage>
</organism>
<gene>
    <name evidence="6" type="primary">ppa</name>
    <name evidence="6" type="ORF">NSJP_2777</name>
</gene>
<dbReference type="KEGG" id="nja:NSJP_2777"/>
<dbReference type="AlphaFoldDB" id="A0A1W1I7H2"/>
<evidence type="ECO:0000256" key="4">
    <source>
        <dbReference type="ARBA" id="ARBA00022801"/>
    </source>
</evidence>
<dbReference type="NCBIfam" id="NF001886">
    <property type="entry name" value="PRK00642.1"/>
    <property type="match status" value="1"/>
</dbReference>
<dbReference type="Gene3D" id="3.90.80.10">
    <property type="entry name" value="Inorganic pyrophosphatase"/>
    <property type="match status" value="1"/>
</dbReference>
<dbReference type="InterPro" id="IPR036649">
    <property type="entry name" value="Pyrophosphatase_sf"/>
</dbReference>
<dbReference type="RefSeq" id="WP_080887257.1">
    <property type="nucleotide sequence ID" value="NZ_LT828648.1"/>
</dbReference>
<comment type="cofactor">
    <cofactor evidence="1">
        <name>Mg(2+)</name>
        <dbReference type="ChEBI" id="CHEBI:18420"/>
    </cofactor>
</comment>
<evidence type="ECO:0000313" key="7">
    <source>
        <dbReference type="Proteomes" id="UP000192042"/>
    </source>
</evidence>
<evidence type="ECO:0000256" key="2">
    <source>
        <dbReference type="ARBA" id="ARBA00012146"/>
    </source>
</evidence>
<name>A0A1W1I7H2_9BACT</name>
<dbReference type="STRING" id="1325564.NSJP_2777"/>
<keyword evidence="3" id="KW-0479">Metal-binding</keyword>
<dbReference type="GO" id="GO:0000287">
    <property type="term" value="F:magnesium ion binding"/>
    <property type="evidence" value="ECO:0007669"/>
    <property type="project" value="InterPro"/>
</dbReference>
<dbReference type="InterPro" id="IPR008162">
    <property type="entry name" value="Pyrophosphatase"/>
</dbReference>
<dbReference type="SUPFAM" id="SSF50324">
    <property type="entry name" value="Inorganic pyrophosphatase"/>
    <property type="match status" value="1"/>
</dbReference>
<sequence>MKRVGGDPIQRLMSLMFKAHPWHGVSIGERAPEVVTAYIEIVPTDTVKYEVDKDSGFLKVDRPQRFSNFCPVYYGLVPQTYCSDKVAGLFSKRARRKGMVGDRDPLDICVLTEKTIPHSDILLTAIPIGGFSLADGGEADDKIIAVMKEDAAYGSFKDIGDVPVALIDRLQHYFLTYKQAPGSVQHKVEITSVYDRDEALKVIRASHADYRAKFPELESLWPTGMAG</sequence>
<keyword evidence="5" id="KW-0460">Magnesium</keyword>